<proteinExistence type="predicted"/>
<keyword evidence="1" id="KW-0732">Signal</keyword>
<sequence>MSKLTTNLARLTWVLAGAGVLFLASCSKDNDSVAPSLQKLEGGSKTAVTVPDGGSVTITNNNGQGKVYRNGSVYRVENFRQAYVSDTGQPNTGTFWWRFSDNDAGNPASYNIRFSGIATGDITAGGTDELRYIDKAFSSVTAADWSTASVPVANTIGMNSVTGTGVPPAVAALANGKGWYTYNWSAGHTVTPVSGRTLLYKSGTFLVAFEIISIYQNQVTGGAFPYYHFYYKIL</sequence>
<accession>A0A1H4GGV8</accession>
<dbReference type="EMBL" id="FNRL01000038">
    <property type="protein sequence ID" value="SEB08108.1"/>
    <property type="molecule type" value="Genomic_DNA"/>
</dbReference>
<organism evidence="2 3">
    <name type="scientific">Chitinophaga terrae</name>
    <name type="common">ex Kim and Jung 2007</name>
    <dbReference type="NCBI Taxonomy" id="408074"/>
    <lineage>
        <taxon>Bacteria</taxon>
        <taxon>Pseudomonadati</taxon>
        <taxon>Bacteroidota</taxon>
        <taxon>Chitinophagia</taxon>
        <taxon>Chitinophagales</taxon>
        <taxon>Chitinophagaceae</taxon>
        <taxon>Chitinophaga</taxon>
    </lineage>
</organism>
<keyword evidence="3" id="KW-1185">Reference proteome</keyword>
<reference evidence="3" key="1">
    <citation type="submission" date="2016-10" db="EMBL/GenBank/DDBJ databases">
        <authorList>
            <person name="Varghese N."/>
            <person name="Submissions S."/>
        </authorList>
    </citation>
    <scope>NUCLEOTIDE SEQUENCE [LARGE SCALE GENOMIC DNA]</scope>
    <source>
        <strain evidence="3">DSM 23920</strain>
    </source>
</reference>
<dbReference type="PROSITE" id="PS51257">
    <property type="entry name" value="PROKAR_LIPOPROTEIN"/>
    <property type="match status" value="1"/>
</dbReference>
<feature type="signal peptide" evidence="1">
    <location>
        <begin position="1"/>
        <end position="18"/>
    </location>
</feature>
<protein>
    <recommendedName>
        <fullName evidence="4">HmuY protein</fullName>
    </recommendedName>
</protein>
<dbReference type="AlphaFoldDB" id="A0A1H4GGV8"/>
<evidence type="ECO:0008006" key="4">
    <source>
        <dbReference type="Google" id="ProtNLM"/>
    </source>
</evidence>
<evidence type="ECO:0000313" key="3">
    <source>
        <dbReference type="Proteomes" id="UP000199656"/>
    </source>
</evidence>
<evidence type="ECO:0000313" key="2">
    <source>
        <dbReference type="EMBL" id="SEB08108.1"/>
    </source>
</evidence>
<feature type="chain" id="PRO_5011742596" description="HmuY protein" evidence="1">
    <location>
        <begin position="19"/>
        <end position="234"/>
    </location>
</feature>
<evidence type="ECO:0000256" key="1">
    <source>
        <dbReference type="SAM" id="SignalP"/>
    </source>
</evidence>
<gene>
    <name evidence="2" type="ORF">SAMN05660909_05267</name>
</gene>
<name>A0A1H4GGV8_9BACT</name>
<dbReference type="STRING" id="408074.SAMN05660909_05267"/>
<dbReference type="OrthoDB" id="643242at2"/>
<dbReference type="Proteomes" id="UP000199656">
    <property type="component" value="Unassembled WGS sequence"/>
</dbReference>
<dbReference type="RefSeq" id="WP_089765712.1">
    <property type="nucleotide sequence ID" value="NZ_BKAT01000061.1"/>
</dbReference>